<feature type="compositionally biased region" description="Basic and acidic residues" evidence="1">
    <location>
        <begin position="69"/>
        <end position="82"/>
    </location>
</feature>
<dbReference type="OrthoDB" id="1751997at2759"/>
<evidence type="ECO:0000313" key="3">
    <source>
        <dbReference type="Proteomes" id="UP000327013"/>
    </source>
</evidence>
<dbReference type="EMBL" id="CM017324">
    <property type="protein sequence ID" value="KAE8037646.1"/>
    <property type="molecule type" value="Genomic_DNA"/>
</dbReference>
<reference evidence="2 3" key="1">
    <citation type="submission" date="2019-06" db="EMBL/GenBank/DDBJ databases">
        <title>A chromosomal-level reference genome of Carpinus fangiana (Coryloideae, Betulaceae).</title>
        <authorList>
            <person name="Yang X."/>
            <person name="Wang Z."/>
            <person name="Zhang L."/>
            <person name="Hao G."/>
            <person name="Liu J."/>
            <person name="Yang Y."/>
        </authorList>
    </citation>
    <scope>NUCLEOTIDE SEQUENCE [LARGE SCALE GENOMIC DNA]</scope>
    <source>
        <strain evidence="2">Cfa_2016G</strain>
        <tissue evidence="2">Leaf</tissue>
    </source>
</reference>
<dbReference type="Proteomes" id="UP000327013">
    <property type="component" value="Chromosome 4"/>
</dbReference>
<name>A0A660KUK1_9ROSI</name>
<keyword evidence="3" id="KW-1185">Reference proteome</keyword>
<gene>
    <name evidence="2" type="ORF">FH972_010219</name>
</gene>
<dbReference type="AlphaFoldDB" id="A0A660KUK1"/>
<feature type="region of interest" description="Disordered" evidence="1">
    <location>
        <begin position="66"/>
        <end position="85"/>
    </location>
</feature>
<evidence type="ECO:0000313" key="2">
    <source>
        <dbReference type="EMBL" id="KAE8037646.1"/>
    </source>
</evidence>
<evidence type="ECO:0000256" key="1">
    <source>
        <dbReference type="SAM" id="MobiDB-lite"/>
    </source>
</evidence>
<organism evidence="2 3">
    <name type="scientific">Carpinus fangiana</name>
    <dbReference type="NCBI Taxonomy" id="176857"/>
    <lineage>
        <taxon>Eukaryota</taxon>
        <taxon>Viridiplantae</taxon>
        <taxon>Streptophyta</taxon>
        <taxon>Embryophyta</taxon>
        <taxon>Tracheophyta</taxon>
        <taxon>Spermatophyta</taxon>
        <taxon>Magnoliopsida</taxon>
        <taxon>eudicotyledons</taxon>
        <taxon>Gunneridae</taxon>
        <taxon>Pentapetalae</taxon>
        <taxon>rosids</taxon>
        <taxon>fabids</taxon>
        <taxon>Fagales</taxon>
        <taxon>Betulaceae</taxon>
        <taxon>Carpinus</taxon>
    </lineage>
</organism>
<sequence>MGLRHLNVRNCPSLEEWLYMQMEIMWRRSSNEKLRSIGCSFVQAYIDYDGKPFKILHLHPRSPLWTESSDDKPHPSFSHMEDNNNGMKMIKIKPTELELDEEKLMDWIQLIQDPRSLV</sequence>
<proteinExistence type="predicted"/>
<accession>A0A660KUK1</accession>
<protein>
    <submittedName>
        <fullName evidence="2">Uncharacterized protein</fullName>
    </submittedName>
</protein>